<sequence>MKTRVAGCAASLVILLSACGGGTGDKPVPERSTVQQAGASTESPLSTEALLALGARLNTSALKEAESEALAADQLGARTGLDQLAPGEQAPWSAYASGAVREKAADKLVPVWRFYNGATGAHFFTRNATERDNVIANLSPPKGSFQYEGEAFKVANAPSPGLSPVHRFYNTQTGVHFYTISDTERTHITTNLPQFAYEGIAYYASKVNGGGMTPFYRFYLPGKGFHFYTASLQERDNIIANLAAIYQYEGAGYSVLQSNWQPEPEPPAVVPHSGMKDTQCVAFGSFGSYVSCADPNAQALNPQQDGHRANTNPMSYSAIGAYPTTSCVKDNVTGLIWEGKTANNEPRGGGTVYTNYPFGYGKTDDASGYITYVNGLNLCGYSDWRLPTRTELLGIVDFGRYEPALDSAWFPNSNHTYWTADKLGWDNGYSATVTFTSGYTGAASASKERIRLVRGYGHTTQRYSYGTVAYGSDATNNVVIDGWTGLRWRRCEQGRTWTGATCSGTASTLTHYDALTHARDLTGWRLPNVKELASLVSLGVASGTTIDSTAFPGAAAANLWSSTPWDLLGRARYVGFADGRVSASPHNTAYPVRLVQLIP</sequence>
<dbReference type="AlphaFoldDB" id="A0A167HF33"/>
<keyword evidence="7" id="KW-1185">Reference proteome</keyword>
<reference evidence="6 7" key="1">
    <citation type="submission" date="2016-02" db="EMBL/GenBank/DDBJ databases">
        <title>Draft genome sequence of Hydrogenophaga sp. LPB0072.</title>
        <authorList>
            <person name="Shin S.-K."/>
            <person name="Yi H."/>
        </authorList>
    </citation>
    <scope>NUCLEOTIDE SEQUENCE [LARGE SCALE GENOMIC DNA]</scope>
    <source>
        <strain evidence="6 7">LPB0072</strain>
    </source>
</reference>
<feature type="compositionally biased region" description="Polar residues" evidence="1">
    <location>
        <begin position="32"/>
        <end position="42"/>
    </location>
</feature>
<dbReference type="InterPro" id="IPR043708">
    <property type="entry name" value="DUF5648"/>
</dbReference>
<dbReference type="PANTHER" id="PTHR35812">
    <property type="entry name" value="LIPOPROTEIN"/>
    <property type="match status" value="1"/>
</dbReference>
<feature type="domain" description="Lcl C-terminal" evidence="3">
    <location>
        <begin position="478"/>
        <end position="595"/>
    </location>
</feature>
<feature type="domain" description="Lcl C-terminal" evidence="3">
    <location>
        <begin position="327"/>
        <end position="454"/>
    </location>
</feature>
<evidence type="ECO:0000256" key="2">
    <source>
        <dbReference type="SAM" id="SignalP"/>
    </source>
</evidence>
<dbReference type="EMBL" id="LVWD01000026">
    <property type="protein sequence ID" value="OAD41095.1"/>
    <property type="molecule type" value="Genomic_DNA"/>
</dbReference>
<name>A0A167HF33_9BURK</name>
<evidence type="ECO:0000313" key="8">
    <source>
        <dbReference type="Proteomes" id="UP000185680"/>
    </source>
</evidence>
<gene>
    <name evidence="5" type="ORF">LPB072_04095</name>
    <name evidence="6" type="ORF">LPB72_14345</name>
</gene>
<organism evidence="5 8">
    <name type="scientific">Hydrogenophaga crassostreae</name>
    <dbReference type="NCBI Taxonomy" id="1763535"/>
    <lineage>
        <taxon>Bacteria</taxon>
        <taxon>Pseudomonadati</taxon>
        <taxon>Pseudomonadota</taxon>
        <taxon>Betaproteobacteria</taxon>
        <taxon>Burkholderiales</taxon>
        <taxon>Comamonadaceae</taxon>
        <taxon>Hydrogenophaga</taxon>
    </lineage>
</organism>
<evidence type="ECO:0000313" key="5">
    <source>
        <dbReference type="EMBL" id="AOW12150.1"/>
    </source>
</evidence>
<reference evidence="5 8" key="2">
    <citation type="submission" date="2016-10" db="EMBL/GenBank/DDBJ databases">
        <title>Hydorgenophaga sp. LPB0072 isolated from gastropod.</title>
        <authorList>
            <person name="Kim E."/>
            <person name="Yi H."/>
        </authorList>
    </citation>
    <scope>NUCLEOTIDE SEQUENCE [LARGE SCALE GENOMIC DNA]</scope>
    <source>
        <strain evidence="5 8">LPB0072</strain>
    </source>
</reference>
<feature type="domain" description="DUF5648" evidence="4">
    <location>
        <begin position="110"/>
        <end position="255"/>
    </location>
</feature>
<dbReference type="PROSITE" id="PS51257">
    <property type="entry name" value="PROKAR_LIPOPROTEIN"/>
    <property type="match status" value="1"/>
</dbReference>
<evidence type="ECO:0000259" key="3">
    <source>
        <dbReference type="Pfam" id="PF07603"/>
    </source>
</evidence>
<proteinExistence type="predicted"/>
<dbReference type="STRING" id="1763535.LPB072_04095"/>
<feature type="chain" id="PRO_5043937985" description="DUF1566 domain-containing protein" evidence="2">
    <location>
        <begin position="21"/>
        <end position="599"/>
    </location>
</feature>
<dbReference type="KEGG" id="hyl:LPB072_04095"/>
<evidence type="ECO:0008006" key="9">
    <source>
        <dbReference type="Google" id="ProtNLM"/>
    </source>
</evidence>
<dbReference type="PANTHER" id="PTHR35812:SF1">
    <property type="entry name" value="LIPOPROTEIN"/>
    <property type="match status" value="1"/>
</dbReference>
<keyword evidence="2" id="KW-0732">Signal</keyword>
<dbReference type="Pfam" id="PF07603">
    <property type="entry name" value="Lcl_C"/>
    <property type="match status" value="2"/>
</dbReference>
<accession>A0A167HF33</accession>
<dbReference type="Proteomes" id="UP000185657">
    <property type="component" value="Unassembled WGS sequence"/>
</dbReference>
<evidence type="ECO:0000313" key="7">
    <source>
        <dbReference type="Proteomes" id="UP000185657"/>
    </source>
</evidence>
<protein>
    <recommendedName>
        <fullName evidence="9">DUF1566 domain-containing protein</fullName>
    </recommendedName>
</protein>
<evidence type="ECO:0000313" key="6">
    <source>
        <dbReference type="EMBL" id="OAD41095.1"/>
    </source>
</evidence>
<feature type="signal peptide" evidence="2">
    <location>
        <begin position="1"/>
        <end position="20"/>
    </location>
</feature>
<dbReference type="InterPro" id="IPR011460">
    <property type="entry name" value="Lcl_C"/>
</dbReference>
<feature type="region of interest" description="Disordered" evidence="1">
    <location>
        <begin position="22"/>
        <end position="42"/>
    </location>
</feature>
<evidence type="ECO:0000259" key="4">
    <source>
        <dbReference type="Pfam" id="PF18885"/>
    </source>
</evidence>
<evidence type="ECO:0000256" key="1">
    <source>
        <dbReference type="SAM" id="MobiDB-lite"/>
    </source>
</evidence>
<dbReference type="Proteomes" id="UP000185680">
    <property type="component" value="Chromosome"/>
</dbReference>
<dbReference type="EMBL" id="CP017476">
    <property type="protein sequence ID" value="AOW12150.1"/>
    <property type="molecule type" value="Genomic_DNA"/>
</dbReference>
<dbReference type="Pfam" id="PF18885">
    <property type="entry name" value="DUF5648"/>
    <property type="match status" value="1"/>
</dbReference>